<dbReference type="PROSITE" id="PS51257">
    <property type="entry name" value="PROKAR_LIPOPROTEIN"/>
    <property type="match status" value="1"/>
</dbReference>
<reference evidence="10 11" key="1">
    <citation type="submission" date="2008-06" db="EMBL/GenBank/DDBJ databases">
        <title>Complete sequence of Chloroherpeton thalassium ATCC 35110.</title>
        <authorList>
            <consortium name="US DOE Joint Genome Institute"/>
            <person name="Lucas S."/>
            <person name="Copeland A."/>
            <person name="Lapidus A."/>
            <person name="Glavina del Rio T."/>
            <person name="Dalin E."/>
            <person name="Tice H."/>
            <person name="Bruce D."/>
            <person name="Goodwin L."/>
            <person name="Pitluck S."/>
            <person name="Schmutz J."/>
            <person name="Larimer F."/>
            <person name="Land M."/>
            <person name="Hauser L."/>
            <person name="Kyrpides N."/>
            <person name="Mikhailova N."/>
            <person name="Liu Z."/>
            <person name="Li T."/>
            <person name="Zhao F."/>
            <person name="Overmann J."/>
            <person name="Bryant D.A."/>
            <person name="Richardson P."/>
        </authorList>
    </citation>
    <scope>NUCLEOTIDE SEQUENCE [LARGE SCALE GENOMIC DNA]</scope>
    <source>
        <strain evidence="11">ATCC 35110 / GB-78</strain>
    </source>
</reference>
<gene>
    <name evidence="10" type="ordered locus">Ctha_2237</name>
</gene>
<evidence type="ECO:0000313" key="11">
    <source>
        <dbReference type="Proteomes" id="UP000001208"/>
    </source>
</evidence>
<feature type="domain" description="M23ase beta-sheet core" evidence="8">
    <location>
        <begin position="280"/>
        <end position="374"/>
    </location>
</feature>
<dbReference type="eggNOG" id="COG0739">
    <property type="taxonomic scope" value="Bacteria"/>
</dbReference>
<dbReference type="InterPro" id="IPR045834">
    <property type="entry name" value="Csd3_N2"/>
</dbReference>
<evidence type="ECO:0000256" key="1">
    <source>
        <dbReference type="ARBA" id="ARBA00001947"/>
    </source>
</evidence>
<dbReference type="GO" id="GO:0004222">
    <property type="term" value="F:metalloendopeptidase activity"/>
    <property type="evidence" value="ECO:0007669"/>
    <property type="project" value="TreeGrafter"/>
</dbReference>
<proteinExistence type="predicted"/>
<evidence type="ECO:0000256" key="2">
    <source>
        <dbReference type="ARBA" id="ARBA00004196"/>
    </source>
</evidence>
<dbReference type="Pfam" id="PF01551">
    <property type="entry name" value="Peptidase_M23"/>
    <property type="match status" value="1"/>
</dbReference>
<sequence>MNRFLAFCLLVFALSSCGGPERTAEPSQTETAFSTLEKKSPQIDEYGIVTDSLVSLKKNVKRHETLADILTNYDVPYIKIVEMAKLPSEVFDERRIKAGSNYALYLSNDSAKSVRYFIYQKTPIDYIVFNLSDSLLGVTQGQKPIVSKTRTITGTIEASLYETLIEQGASPMLALKLADVFAWQIDFYGIQKGDYFKAIFEEQFIDDESIGVGEISAAYFYHNGKDYYAFDFDDGKRRAYYDEEGNSLQKQFLRAPLHFSRISSHYSRSRFHPVLRIYRPHLGIDYAAPTGTPVRSVGDGVVVEKRWSKGGGRTLKIRHNSNYQSGYLHLSGYAKGIVKGARVKQGQVIGYVGSTGLSTGPHLDFRFWKHGRLTNYLQMEFPPTHPVNPEKKGDFMNLMAGYKSQLDKLEPSSNDVAIAASTLEDKREF</sequence>
<evidence type="ECO:0000256" key="3">
    <source>
        <dbReference type="ARBA" id="ARBA00022670"/>
    </source>
</evidence>
<feature type="domain" description="Csd3-like second N-terminal" evidence="9">
    <location>
        <begin position="149"/>
        <end position="266"/>
    </location>
</feature>
<dbReference type="Pfam" id="PF19425">
    <property type="entry name" value="Csd3_N2"/>
    <property type="match status" value="1"/>
</dbReference>
<keyword evidence="3" id="KW-0645">Protease</keyword>
<evidence type="ECO:0000256" key="5">
    <source>
        <dbReference type="ARBA" id="ARBA00022801"/>
    </source>
</evidence>
<dbReference type="InterPro" id="IPR050570">
    <property type="entry name" value="Cell_wall_metabolism_enzyme"/>
</dbReference>
<keyword evidence="5" id="KW-0378">Hydrolase</keyword>
<dbReference type="InterPro" id="IPR011055">
    <property type="entry name" value="Dup_hybrid_motif"/>
</dbReference>
<evidence type="ECO:0000256" key="6">
    <source>
        <dbReference type="ARBA" id="ARBA00022833"/>
    </source>
</evidence>
<dbReference type="InterPro" id="IPR016047">
    <property type="entry name" value="M23ase_b-sheet_dom"/>
</dbReference>
<evidence type="ECO:0000256" key="7">
    <source>
        <dbReference type="ARBA" id="ARBA00023049"/>
    </source>
</evidence>
<keyword evidence="4" id="KW-0479">Metal-binding</keyword>
<evidence type="ECO:0000259" key="9">
    <source>
        <dbReference type="Pfam" id="PF19425"/>
    </source>
</evidence>
<protein>
    <submittedName>
        <fullName evidence="10">Peptidase M23</fullName>
    </submittedName>
</protein>
<dbReference type="GO" id="GO:0030313">
    <property type="term" value="C:cell envelope"/>
    <property type="evidence" value="ECO:0007669"/>
    <property type="project" value="UniProtKB-SubCell"/>
</dbReference>
<organism evidence="10 11">
    <name type="scientific">Chloroherpeton thalassium (strain ATCC 35110 / GB-78)</name>
    <dbReference type="NCBI Taxonomy" id="517418"/>
    <lineage>
        <taxon>Bacteria</taxon>
        <taxon>Pseudomonadati</taxon>
        <taxon>Chlorobiota</taxon>
        <taxon>Chlorobiia</taxon>
        <taxon>Chlorobiales</taxon>
        <taxon>Chloroherpetonaceae</taxon>
        <taxon>Chloroherpeton</taxon>
    </lineage>
</organism>
<dbReference type="EMBL" id="CP001100">
    <property type="protein sequence ID" value="ACF14688.1"/>
    <property type="molecule type" value="Genomic_DNA"/>
</dbReference>
<dbReference type="PANTHER" id="PTHR21666">
    <property type="entry name" value="PEPTIDASE-RELATED"/>
    <property type="match status" value="1"/>
</dbReference>
<dbReference type="HOGENOM" id="CLU_026846_4_3_10"/>
<accession>B3QW34</accession>
<evidence type="ECO:0000259" key="8">
    <source>
        <dbReference type="Pfam" id="PF01551"/>
    </source>
</evidence>
<dbReference type="SUPFAM" id="SSF51261">
    <property type="entry name" value="Duplicated hybrid motif"/>
    <property type="match status" value="1"/>
</dbReference>
<evidence type="ECO:0000256" key="4">
    <source>
        <dbReference type="ARBA" id="ARBA00022723"/>
    </source>
</evidence>
<dbReference type="Proteomes" id="UP000001208">
    <property type="component" value="Chromosome"/>
</dbReference>
<evidence type="ECO:0000313" key="10">
    <source>
        <dbReference type="EMBL" id="ACF14688.1"/>
    </source>
</evidence>
<dbReference type="Gene3D" id="2.70.70.10">
    <property type="entry name" value="Glucose Permease (Domain IIA)"/>
    <property type="match status" value="1"/>
</dbReference>
<keyword evidence="7" id="KW-0482">Metalloprotease</keyword>
<comment type="subcellular location">
    <subcellularLocation>
        <location evidence="2">Cell envelope</location>
    </subcellularLocation>
</comment>
<dbReference type="GO" id="GO:0046872">
    <property type="term" value="F:metal ion binding"/>
    <property type="evidence" value="ECO:0007669"/>
    <property type="project" value="UniProtKB-KW"/>
</dbReference>
<comment type="cofactor">
    <cofactor evidence="1">
        <name>Zn(2+)</name>
        <dbReference type="ChEBI" id="CHEBI:29105"/>
    </cofactor>
</comment>
<dbReference type="KEGG" id="cts:Ctha_2237"/>
<dbReference type="AlphaFoldDB" id="B3QW34"/>
<dbReference type="GO" id="GO:0006508">
    <property type="term" value="P:proteolysis"/>
    <property type="evidence" value="ECO:0007669"/>
    <property type="project" value="UniProtKB-KW"/>
</dbReference>
<dbReference type="CDD" id="cd12797">
    <property type="entry name" value="M23_peptidase"/>
    <property type="match status" value="1"/>
</dbReference>
<name>B3QW34_CHLT3</name>
<dbReference type="STRING" id="517418.Ctha_2237"/>
<dbReference type="PANTHER" id="PTHR21666:SF288">
    <property type="entry name" value="CELL DIVISION PROTEIN YTFB"/>
    <property type="match status" value="1"/>
</dbReference>
<dbReference type="Gene3D" id="3.10.450.350">
    <property type="match status" value="1"/>
</dbReference>
<keyword evidence="11" id="KW-1185">Reference proteome</keyword>
<keyword evidence="6" id="KW-0862">Zinc</keyword>